<gene>
    <name evidence="2" type="ORF">MKW94_022387</name>
</gene>
<evidence type="ECO:0000313" key="2">
    <source>
        <dbReference type="EMBL" id="MCL7041852.1"/>
    </source>
</evidence>
<dbReference type="EMBL" id="JAJJMA010228311">
    <property type="protein sequence ID" value="MCL7041852.1"/>
    <property type="molecule type" value="Genomic_DNA"/>
</dbReference>
<dbReference type="InterPro" id="IPR011692">
    <property type="entry name" value="Stress_up-reg_Nod19"/>
</dbReference>
<keyword evidence="1" id="KW-0812">Transmembrane</keyword>
<keyword evidence="1" id="KW-1133">Transmembrane helix</keyword>
<reference evidence="2" key="1">
    <citation type="submission" date="2022-03" db="EMBL/GenBank/DDBJ databases">
        <title>A functionally conserved STORR gene fusion in Papaver species that diverged 16.8 million years ago.</title>
        <authorList>
            <person name="Catania T."/>
        </authorList>
    </citation>
    <scope>NUCLEOTIDE SEQUENCE</scope>
    <source>
        <strain evidence="2">S-191538</strain>
    </source>
</reference>
<accession>A0AA41VIE9</accession>
<feature type="transmembrane region" description="Helical" evidence="1">
    <location>
        <begin position="157"/>
        <end position="175"/>
    </location>
</feature>
<dbReference type="PANTHER" id="PTHR33390">
    <property type="entry name" value="STRESS UP-REGULATED NOD 19 PROTEIN"/>
    <property type="match status" value="1"/>
</dbReference>
<dbReference type="Pfam" id="PF07712">
    <property type="entry name" value="SURNod19"/>
    <property type="match status" value="1"/>
</dbReference>
<dbReference type="AlphaFoldDB" id="A0AA41VIE9"/>
<dbReference type="PANTHER" id="PTHR33390:SF1">
    <property type="entry name" value="STRESS UP-REGULATED NOD 19 PROTEIN"/>
    <property type="match status" value="1"/>
</dbReference>
<proteinExistence type="predicted"/>
<comment type="caution">
    <text evidence="2">The sequence shown here is derived from an EMBL/GenBank/DDBJ whole genome shotgun (WGS) entry which is preliminary data.</text>
</comment>
<sequence length="226" mass="24680">MKSEIRSKLNLFSLKTVHIMCLPVCLNDFVLEEGFGGDSWQLCVMFVEYEIQRCGSPGVDRNNVCADNKKTSVVMPNGGYVIYGAAHQHSGGIGSALYGEDGRLICASIPVYGDGKEAGNEAGYIVGMSTCYPQPGSIKISDGETLVLESNYSSTRIHTGVMGLFYILVVDQLPATSSSMPIHMLHSLKSFNYTWVLVFMGVAAAVLVVVGYVRRKDEKEGRYQQL</sequence>
<evidence type="ECO:0000256" key="1">
    <source>
        <dbReference type="SAM" id="Phobius"/>
    </source>
</evidence>
<keyword evidence="3" id="KW-1185">Reference proteome</keyword>
<organism evidence="2 3">
    <name type="scientific">Papaver nudicaule</name>
    <name type="common">Iceland poppy</name>
    <dbReference type="NCBI Taxonomy" id="74823"/>
    <lineage>
        <taxon>Eukaryota</taxon>
        <taxon>Viridiplantae</taxon>
        <taxon>Streptophyta</taxon>
        <taxon>Embryophyta</taxon>
        <taxon>Tracheophyta</taxon>
        <taxon>Spermatophyta</taxon>
        <taxon>Magnoliopsida</taxon>
        <taxon>Ranunculales</taxon>
        <taxon>Papaveraceae</taxon>
        <taxon>Papaveroideae</taxon>
        <taxon>Papaver</taxon>
    </lineage>
</organism>
<feature type="transmembrane region" description="Helical" evidence="1">
    <location>
        <begin position="195"/>
        <end position="213"/>
    </location>
</feature>
<dbReference type="Proteomes" id="UP001177140">
    <property type="component" value="Unassembled WGS sequence"/>
</dbReference>
<protein>
    <submittedName>
        <fullName evidence="2">Uncharacterized protein</fullName>
    </submittedName>
</protein>
<name>A0AA41VIE9_PAPNU</name>
<evidence type="ECO:0000313" key="3">
    <source>
        <dbReference type="Proteomes" id="UP001177140"/>
    </source>
</evidence>
<keyword evidence="1" id="KW-0472">Membrane</keyword>